<accession>A0A0E9M117</accession>
<name>A0A0E9M117_9BACT</name>
<keyword evidence="4" id="KW-0472">Membrane</keyword>
<evidence type="ECO:0000259" key="5">
    <source>
        <dbReference type="PROSITE" id="PS51781"/>
    </source>
</evidence>
<feature type="domain" description="SH3b" evidence="5">
    <location>
        <begin position="194"/>
        <end position="256"/>
    </location>
</feature>
<dbReference type="InterPro" id="IPR003646">
    <property type="entry name" value="SH3-like_bac-type"/>
</dbReference>
<dbReference type="PANTHER" id="PTHR45586">
    <property type="entry name" value="TPR REPEAT-CONTAINING PROTEIN PA4667"/>
    <property type="match status" value="1"/>
</dbReference>
<evidence type="ECO:0000313" key="7">
    <source>
        <dbReference type="Proteomes" id="UP000032900"/>
    </source>
</evidence>
<dbReference type="SMART" id="SM00287">
    <property type="entry name" value="SH3b"/>
    <property type="match status" value="1"/>
</dbReference>
<evidence type="ECO:0000256" key="3">
    <source>
        <dbReference type="PROSITE-ProRule" id="PRU00339"/>
    </source>
</evidence>
<dbReference type="Proteomes" id="UP000032900">
    <property type="component" value="Unassembled WGS sequence"/>
</dbReference>
<organism evidence="6 7">
    <name type="scientific">Geofilum rubicundum JCM 15548</name>
    <dbReference type="NCBI Taxonomy" id="1236989"/>
    <lineage>
        <taxon>Bacteria</taxon>
        <taxon>Pseudomonadati</taxon>
        <taxon>Bacteroidota</taxon>
        <taxon>Bacteroidia</taxon>
        <taxon>Marinilabiliales</taxon>
        <taxon>Marinilabiliaceae</taxon>
        <taxon>Geofilum</taxon>
    </lineage>
</organism>
<dbReference type="EMBL" id="BAZW01000037">
    <property type="protein sequence ID" value="GAO31066.1"/>
    <property type="molecule type" value="Genomic_DNA"/>
</dbReference>
<evidence type="ECO:0000313" key="6">
    <source>
        <dbReference type="EMBL" id="GAO31066.1"/>
    </source>
</evidence>
<evidence type="ECO:0000256" key="4">
    <source>
        <dbReference type="SAM" id="Phobius"/>
    </source>
</evidence>
<dbReference type="Gene3D" id="1.25.40.10">
    <property type="entry name" value="Tetratricopeptide repeat domain"/>
    <property type="match status" value="1"/>
</dbReference>
<reference evidence="6 7" key="1">
    <citation type="journal article" date="2015" name="Microbes Environ.">
        <title>Distribution and evolution of nitrogen fixation genes in the phylum bacteroidetes.</title>
        <authorList>
            <person name="Inoue J."/>
            <person name="Oshima K."/>
            <person name="Suda W."/>
            <person name="Sakamoto M."/>
            <person name="Iino T."/>
            <person name="Noda S."/>
            <person name="Hongoh Y."/>
            <person name="Hattori M."/>
            <person name="Ohkuma M."/>
        </authorList>
    </citation>
    <scope>NUCLEOTIDE SEQUENCE [LARGE SCALE GENOMIC DNA]</scope>
    <source>
        <strain evidence="6">JCM 15548</strain>
    </source>
</reference>
<protein>
    <submittedName>
        <fullName evidence="6">BatE protein</fullName>
    </submittedName>
</protein>
<keyword evidence="4" id="KW-1133">Transmembrane helix</keyword>
<dbReference type="SUPFAM" id="SSF48452">
    <property type="entry name" value="TPR-like"/>
    <property type="match status" value="1"/>
</dbReference>
<evidence type="ECO:0000256" key="2">
    <source>
        <dbReference type="ARBA" id="ARBA00022803"/>
    </source>
</evidence>
<dbReference type="STRING" id="1236989.JCM15548_13402"/>
<keyword evidence="4" id="KW-0812">Transmembrane</keyword>
<gene>
    <name evidence="6" type="ORF">JCM15548_13402</name>
</gene>
<keyword evidence="2 3" id="KW-0802">TPR repeat</keyword>
<dbReference type="SMART" id="SM00028">
    <property type="entry name" value="TPR"/>
    <property type="match status" value="1"/>
</dbReference>
<dbReference type="Pfam" id="PF08239">
    <property type="entry name" value="SH3_3"/>
    <property type="match status" value="1"/>
</dbReference>
<evidence type="ECO:0000256" key="1">
    <source>
        <dbReference type="ARBA" id="ARBA00022737"/>
    </source>
</evidence>
<comment type="caution">
    <text evidence="6">The sequence shown here is derived from an EMBL/GenBank/DDBJ whole genome shotgun (WGS) entry which is preliminary data.</text>
</comment>
<dbReference type="PROSITE" id="PS50293">
    <property type="entry name" value="TPR_REGION"/>
    <property type="match status" value="1"/>
</dbReference>
<dbReference type="InterPro" id="IPR011990">
    <property type="entry name" value="TPR-like_helical_dom_sf"/>
</dbReference>
<dbReference type="PROSITE" id="PS50005">
    <property type="entry name" value="TPR"/>
    <property type="match status" value="1"/>
</dbReference>
<feature type="repeat" description="TPR" evidence="3">
    <location>
        <begin position="61"/>
        <end position="94"/>
    </location>
</feature>
<proteinExistence type="predicted"/>
<keyword evidence="7" id="KW-1185">Reference proteome</keyword>
<dbReference type="AlphaFoldDB" id="A0A0E9M117"/>
<dbReference type="PROSITE" id="PS51781">
    <property type="entry name" value="SH3B"/>
    <property type="match status" value="1"/>
</dbReference>
<dbReference type="Pfam" id="PF13432">
    <property type="entry name" value="TPR_16"/>
    <property type="match status" value="1"/>
</dbReference>
<feature type="transmembrane region" description="Helical" evidence="4">
    <location>
        <begin position="166"/>
        <end position="185"/>
    </location>
</feature>
<dbReference type="OrthoDB" id="9776208at2"/>
<feature type="transmembrane region" description="Helical" evidence="4">
    <location>
        <begin position="136"/>
        <end position="157"/>
    </location>
</feature>
<keyword evidence="1" id="KW-0677">Repeat</keyword>
<sequence>MHTRVSKTIYWLFTLMIFITVDALAQQDNRLTQANQLYADGDFDNAIEVYEDVLKSGMEAPQVYYNLGNAYYRKGLLPAAILNYERALLLAPQDKDIRYNLNLAYGQITDKIEPVGVFFITRWFANFRNSTDSDTWAIISIITFVLFLTGLLFYFFVKTSLFRKMAFFLSLFSVLISLTTMAFSYHQKQRLVNRDRAIVFSPSVTVRSAPEASGTELFVLHEGTKVKILQRINNWLEVELQDGSIGWMHEEHLEII</sequence>
<dbReference type="PANTHER" id="PTHR45586:SF1">
    <property type="entry name" value="LIPOPOLYSACCHARIDE ASSEMBLY PROTEIN B"/>
    <property type="match status" value="1"/>
</dbReference>
<dbReference type="InterPro" id="IPR019734">
    <property type="entry name" value="TPR_rpt"/>
</dbReference>
<dbReference type="RefSeq" id="WP_062126758.1">
    <property type="nucleotide sequence ID" value="NZ_BAZW01000037.1"/>
</dbReference>
<dbReference type="Gene3D" id="2.30.30.40">
    <property type="entry name" value="SH3 Domains"/>
    <property type="match status" value="1"/>
</dbReference>
<dbReference type="InterPro" id="IPR051012">
    <property type="entry name" value="CellSynth/LPSAsmb/PSIAsmb"/>
</dbReference>